<dbReference type="Pfam" id="PF19054">
    <property type="entry name" value="DUF5753"/>
    <property type="match status" value="1"/>
</dbReference>
<reference evidence="2 3" key="1">
    <citation type="submission" date="2018-07" db="EMBL/GenBank/DDBJ databases">
        <title>Genomic Encyclopedia of Type Strains, Phase IV (KMG-IV): sequencing the most valuable type-strain genomes for metagenomic binning, comparative biology and taxonomic classification.</title>
        <authorList>
            <person name="Goeker M."/>
        </authorList>
    </citation>
    <scope>NUCLEOTIDE SEQUENCE [LARGE SCALE GENOMIC DNA]</scope>
    <source>
        <strain evidence="2 3">DSM 44952</strain>
    </source>
</reference>
<dbReference type="OrthoDB" id="4540995at2"/>
<dbReference type="EMBL" id="QQAZ01000015">
    <property type="protein sequence ID" value="RDI44881.1"/>
    <property type="molecule type" value="Genomic_DNA"/>
</dbReference>
<proteinExistence type="predicted"/>
<dbReference type="STRING" id="1210089.GCA_001613165_07560"/>
<comment type="caution">
    <text evidence="2">The sequence shown here is derived from an EMBL/GenBank/DDBJ whole genome shotgun (WGS) entry which is preliminary data.</text>
</comment>
<organism evidence="2 3">
    <name type="scientific">Nocardia mexicana</name>
    <dbReference type="NCBI Taxonomy" id="279262"/>
    <lineage>
        <taxon>Bacteria</taxon>
        <taxon>Bacillati</taxon>
        <taxon>Actinomycetota</taxon>
        <taxon>Actinomycetes</taxon>
        <taxon>Mycobacteriales</taxon>
        <taxon>Nocardiaceae</taxon>
        <taxon>Nocardia</taxon>
    </lineage>
</organism>
<dbReference type="Proteomes" id="UP000255355">
    <property type="component" value="Unassembled WGS sequence"/>
</dbReference>
<evidence type="ECO:0000313" key="3">
    <source>
        <dbReference type="Proteomes" id="UP000255355"/>
    </source>
</evidence>
<gene>
    <name evidence="2" type="ORF">DFR68_11533</name>
</gene>
<protein>
    <recommendedName>
        <fullName evidence="1">DUF5753 domain-containing protein</fullName>
    </recommendedName>
</protein>
<accession>A0A370GMI6</accession>
<dbReference type="InterPro" id="IPR043917">
    <property type="entry name" value="DUF5753"/>
</dbReference>
<name>A0A370GMI6_9NOCA</name>
<evidence type="ECO:0000313" key="2">
    <source>
        <dbReference type="EMBL" id="RDI44881.1"/>
    </source>
</evidence>
<feature type="domain" description="DUF5753" evidence="1">
    <location>
        <begin position="56"/>
        <end position="233"/>
    </location>
</feature>
<keyword evidence="3" id="KW-1185">Reference proteome</keyword>
<evidence type="ECO:0000259" key="1">
    <source>
        <dbReference type="Pfam" id="PF19054"/>
    </source>
</evidence>
<sequence length="241" mass="26546">MIDGSASVADSGDDGRPPEDAVLLRRVLAGRLRKVRHADAARHRHLGAEAAPLWMDTYLALEDSSSLLRYYAPGVIPDLLQTPAYAREVAALARPGAAADIQQQIDLLLKRQEILDRATPPRLWVVIEQAALRRQPGGHQVWRDQLHHLARAAERPNITVQIMPDHACGPLISAVPFVLLRLADADLGDIVHIHHATDARFLDKSSDLDAYHTIWDRLCVNAVRPDRTSDIITAAADGSHL</sequence>
<dbReference type="RefSeq" id="WP_084520408.1">
    <property type="nucleotide sequence ID" value="NZ_QQAZ01000015.1"/>
</dbReference>
<dbReference type="AlphaFoldDB" id="A0A370GMI6"/>